<keyword evidence="3" id="KW-1185">Reference proteome</keyword>
<dbReference type="OrthoDB" id="110174at2759"/>
<dbReference type="PROSITE" id="PS51257">
    <property type="entry name" value="PROKAR_LIPOPROTEIN"/>
    <property type="match status" value="1"/>
</dbReference>
<accession>A0A7I8W305</accession>
<protein>
    <submittedName>
        <fullName evidence="2">DgyrCDS10874</fullName>
    </submittedName>
</protein>
<proteinExistence type="predicted"/>
<reference evidence="2 3" key="1">
    <citation type="submission" date="2020-08" db="EMBL/GenBank/DDBJ databases">
        <authorList>
            <person name="Hejnol A."/>
        </authorList>
    </citation>
    <scope>NUCLEOTIDE SEQUENCE [LARGE SCALE GENOMIC DNA]</scope>
</reference>
<dbReference type="InterPro" id="IPR026620">
    <property type="entry name" value="TMEM177"/>
</dbReference>
<evidence type="ECO:0000313" key="3">
    <source>
        <dbReference type="Proteomes" id="UP000549394"/>
    </source>
</evidence>
<dbReference type="AlphaFoldDB" id="A0A7I8W305"/>
<comment type="caution">
    <text evidence="2">The sequence shown here is derived from an EMBL/GenBank/DDBJ whole genome shotgun (WGS) entry which is preliminary data.</text>
</comment>
<keyword evidence="1" id="KW-0472">Membrane</keyword>
<evidence type="ECO:0000313" key="2">
    <source>
        <dbReference type="EMBL" id="CAD5122449.1"/>
    </source>
</evidence>
<organism evidence="2 3">
    <name type="scientific">Dimorphilus gyrociliatus</name>
    <dbReference type="NCBI Taxonomy" id="2664684"/>
    <lineage>
        <taxon>Eukaryota</taxon>
        <taxon>Metazoa</taxon>
        <taxon>Spiralia</taxon>
        <taxon>Lophotrochozoa</taxon>
        <taxon>Annelida</taxon>
        <taxon>Polychaeta</taxon>
        <taxon>Polychaeta incertae sedis</taxon>
        <taxon>Dinophilidae</taxon>
        <taxon>Dimorphilus</taxon>
    </lineage>
</organism>
<feature type="transmembrane region" description="Helical" evidence="1">
    <location>
        <begin position="205"/>
        <end position="222"/>
    </location>
</feature>
<keyword evidence="1" id="KW-0812">Transmembrane</keyword>
<keyword evidence="1" id="KW-1133">Transmembrane helix</keyword>
<evidence type="ECO:0000256" key="1">
    <source>
        <dbReference type="SAM" id="Phobius"/>
    </source>
</evidence>
<dbReference type="EMBL" id="CAJFCJ010000017">
    <property type="protein sequence ID" value="CAD5122449.1"/>
    <property type="molecule type" value="Genomic_DNA"/>
</dbReference>
<gene>
    <name evidence="2" type="ORF">DGYR_LOCUS10260</name>
</gene>
<dbReference type="PANTHER" id="PTHR21824:SF4">
    <property type="entry name" value="TRANSMEMBRANE PROTEIN 177"/>
    <property type="match status" value="1"/>
</dbReference>
<dbReference type="Proteomes" id="UP000549394">
    <property type="component" value="Unassembled WGS sequence"/>
</dbReference>
<name>A0A7I8W305_9ANNE</name>
<feature type="transmembrane region" description="Helical" evidence="1">
    <location>
        <begin position="13"/>
        <end position="33"/>
    </location>
</feature>
<feature type="transmembrane region" description="Helical" evidence="1">
    <location>
        <begin position="168"/>
        <end position="189"/>
    </location>
</feature>
<sequence>MVFFRFKPDHYPIYWQVAVACAGTVTYFVSAIPQTLGLSRYKKFLQKYKDGKEEGLDDELNEIIQKLGVELDLEESTKQDIQPFITANMNPITKGNLEWRFSAIIGIPATFLCKSVQDVKKSDLLVGGEEINWESKDGQNLADALTLSYRAKAFAIAREMEYSLSNSIVIISAIRSLAIIGAYCTGHFFNDRLQLKARLPRQMRVGMYTLFAGFYFLAYEVLKDTYICLLEAKADREAAKLHPNIGKGGLEYYEKLQKRNIALRNLLKKEGEAYYSLFGNEKHSLMKPHLTLTERTDIVKNIVDSFDYEKDLERRNALKERRNIDLFANMRF</sequence>
<dbReference type="PANTHER" id="PTHR21824">
    <property type="entry name" value="TRANSMEMBRANE PROTEIN 177"/>
    <property type="match status" value="1"/>
</dbReference>
<dbReference type="GO" id="GO:0016020">
    <property type="term" value="C:membrane"/>
    <property type="evidence" value="ECO:0007669"/>
    <property type="project" value="TreeGrafter"/>
</dbReference>